<accession>C6WF26</accession>
<evidence type="ECO:0000313" key="3">
    <source>
        <dbReference type="Proteomes" id="UP000002213"/>
    </source>
</evidence>
<keyword evidence="1" id="KW-0812">Transmembrane</keyword>
<feature type="transmembrane region" description="Helical" evidence="1">
    <location>
        <begin position="83"/>
        <end position="102"/>
    </location>
</feature>
<dbReference type="Proteomes" id="UP000002213">
    <property type="component" value="Chromosome"/>
</dbReference>
<dbReference type="Pfam" id="PF19865">
    <property type="entry name" value="DUF6338"/>
    <property type="match status" value="1"/>
</dbReference>
<sequence>MIATFQGLLVALLALLPGASYTFAYERVAGGYGISFADRLVRFLASSALFHALFSGPEYLLYRDLFKNNRLQGGGVDWWLVEAVALAYVLVPVAVGALLGWGHKHHKKWAVLLVGNAPEPRAWDYFWRHTDRAVVRLKLKSGMWLAGLYGMAGNGRRSYASGHPEEGDLYLAVALEINNQSGELTLTDEQVTPLPGARGLLVRWPEIEYIDIQEY</sequence>
<reference evidence="2 3" key="1">
    <citation type="journal article" date="2009" name="Stand. Genomic Sci.">
        <title>Complete genome sequence of Actinosynnema mirum type strain (101).</title>
        <authorList>
            <person name="Land M."/>
            <person name="Lapidus A."/>
            <person name="Mayilraj S."/>
            <person name="Chen F."/>
            <person name="Copeland A."/>
            <person name="Del Rio T.G."/>
            <person name="Nolan M."/>
            <person name="Lucas S."/>
            <person name="Tice H."/>
            <person name="Cheng J.F."/>
            <person name="Chertkov O."/>
            <person name="Bruce D."/>
            <person name="Goodwin L."/>
            <person name="Pitluck S."/>
            <person name="Rohde M."/>
            <person name="Goker M."/>
            <person name="Pati A."/>
            <person name="Ivanova N."/>
            <person name="Mavromatis K."/>
            <person name="Chen A."/>
            <person name="Palaniappan K."/>
            <person name="Hauser L."/>
            <person name="Chang Y.J."/>
            <person name="Jeffries C.C."/>
            <person name="Brettin T."/>
            <person name="Detter J.C."/>
            <person name="Han C."/>
            <person name="Chain P."/>
            <person name="Tindall B.J."/>
            <person name="Bristow J."/>
            <person name="Eisen J.A."/>
            <person name="Markowitz V."/>
            <person name="Hugenholtz P."/>
            <person name="Kyrpides N.C."/>
            <person name="Klenk H.P."/>
        </authorList>
    </citation>
    <scope>NUCLEOTIDE SEQUENCE [LARGE SCALE GENOMIC DNA]</scope>
    <source>
        <strain evidence="3">ATCC 29888 / DSM 43827 / JCM 3225 / NBRC 14064 / NCIMB 13271 / NRRL B-12336 / IMRU 3971 / 101</strain>
    </source>
</reference>
<dbReference type="EMBL" id="CP001630">
    <property type="protein sequence ID" value="ACU34158.1"/>
    <property type="molecule type" value="Genomic_DNA"/>
</dbReference>
<keyword evidence="1" id="KW-1133">Transmembrane helix</keyword>
<keyword evidence="1" id="KW-0472">Membrane</keyword>
<keyword evidence="3" id="KW-1185">Reference proteome</keyword>
<dbReference type="STRING" id="446462.Amir_0187"/>
<dbReference type="InterPro" id="IPR045919">
    <property type="entry name" value="DUF6338"/>
</dbReference>
<feature type="transmembrane region" description="Helical" evidence="1">
    <location>
        <begin position="40"/>
        <end position="62"/>
    </location>
</feature>
<dbReference type="eggNOG" id="ENOG5033YJ9">
    <property type="taxonomic scope" value="Bacteria"/>
</dbReference>
<proteinExistence type="predicted"/>
<dbReference type="KEGG" id="ami:Amir_0187"/>
<dbReference type="HOGENOM" id="CLU_090340_0_0_11"/>
<dbReference type="AlphaFoldDB" id="C6WF26"/>
<protein>
    <submittedName>
        <fullName evidence="2">Uncharacterized protein</fullName>
    </submittedName>
</protein>
<gene>
    <name evidence="2" type="ordered locus">Amir_0187</name>
</gene>
<evidence type="ECO:0000313" key="2">
    <source>
        <dbReference type="EMBL" id="ACU34158.1"/>
    </source>
</evidence>
<organism evidence="2 3">
    <name type="scientific">Actinosynnema mirum (strain ATCC 29888 / DSM 43827 / JCM 3225 / NBRC 14064 / NCIMB 13271 / NRRL B-12336 / IMRU 3971 / 101)</name>
    <dbReference type="NCBI Taxonomy" id="446462"/>
    <lineage>
        <taxon>Bacteria</taxon>
        <taxon>Bacillati</taxon>
        <taxon>Actinomycetota</taxon>
        <taxon>Actinomycetes</taxon>
        <taxon>Pseudonocardiales</taxon>
        <taxon>Pseudonocardiaceae</taxon>
        <taxon>Actinosynnema</taxon>
    </lineage>
</organism>
<name>C6WF26_ACTMD</name>
<evidence type="ECO:0000256" key="1">
    <source>
        <dbReference type="SAM" id="Phobius"/>
    </source>
</evidence>